<dbReference type="Gene3D" id="3.40.50.200">
    <property type="entry name" value="Peptidase S8/S53 domain"/>
    <property type="match status" value="1"/>
</dbReference>
<dbReference type="GO" id="GO:0004252">
    <property type="term" value="F:serine-type endopeptidase activity"/>
    <property type="evidence" value="ECO:0007669"/>
    <property type="project" value="InterPro"/>
</dbReference>
<protein>
    <recommendedName>
        <fullName evidence="4">Subtilisin-like protease fibronectin type-III domain-containing protein</fullName>
    </recommendedName>
</protein>
<dbReference type="EMBL" id="SDRB02010484">
    <property type="protein sequence ID" value="THG06154.1"/>
    <property type="molecule type" value="Genomic_DNA"/>
</dbReference>
<evidence type="ECO:0000313" key="6">
    <source>
        <dbReference type="Proteomes" id="UP000306102"/>
    </source>
</evidence>
<dbReference type="InterPro" id="IPR036852">
    <property type="entry name" value="Peptidase_S8/S53_dom_sf"/>
</dbReference>
<comment type="caution">
    <text evidence="3">Lacks conserved residue(s) required for the propagation of feature annotation.</text>
</comment>
<dbReference type="SUPFAM" id="SSF52743">
    <property type="entry name" value="Subtilisin-like"/>
    <property type="match status" value="1"/>
</dbReference>
<evidence type="ECO:0000256" key="2">
    <source>
        <dbReference type="ARBA" id="ARBA00022729"/>
    </source>
</evidence>
<comment type="similarity">
    <text evidence="1 3">Belongs to the peptidase S8 family.</text>
</comment>
<evidence type="ECO:0000256" key="1">
    <source>
        <dbReference type="ARBA" id="ARBA00011073"/>
    </source>
</evidence>
<dbReference type="GO" id="GO:0006508">
    <property type="term" value="P:proteolysis"/>
    <property type="evidence" value="ECO:0007669"/>
    <property type="project" value="InterPro"/>
</dbReference>
<dbReference type="AlphaFoldDB" id="A0A4S4DTD3"/>
<sequence>MVSSFSSRGPSLASPSILKPDVIGPSVNILAAWPISVENKTNSRLTFNTVSGTSMSCPHLSGIAALLKSAHPNWSPAAIKPTYTRTVTNVGEANSTYDSVIVAPLGVNVTLNATRLEFSEVNQKITYQVTFSRVATGGDASFVHGILSWTSSNSIQFVRSPVSVKLVRGK</sequence>
<proteinExistence type="inferred from homology"/>
<keyword evidence="6" id="KW-1185">Reference proteome</keyword>
<comment type="caution">
    <text evidence="5">The sequence shown here is derived from an EMBL/GenBank/DDBJ whole genome shotgun (WGS) entry which is preliminary data.</text>
</comment>
<dbReference type="STRING" id="542762.A0A4S4DTD3"/>
<dbReference type="PANTHER" id="PTHR10795">
    <property type="entry name" value="PROPROTEIN CONVERTASE SUBTILISIN/KEXIN"/>
    <property type="match status" value="1"/>
</dbReference>
<keyword evidence="2" id="KW-0732">Signal</keyword>
<name>A0A4S4DTD3_CAMSN</name>
<dbReference type="InterPro" id="IPR045051">
    <property type="entry name" value="SBT"/>
</dbReference>
<evidence type="ECO:0000313" key="5">
    <source>
        <dbReference type="EMBL" id="THG06154.1"/>
    </source>
</evidence>
<dbReference type="PROSITE" id="PS51892">
    <property type="entry name" value="SUBTILASE"/>
    <property type="match status" value="1"/>
</dbReference>
<evidence type="ECO:0000259" key="4">
    <source>
        <dbReference type="Pfam" id="PF17766"/>
    </source>
</evidence>
<organism evidence="5 6">
    <name type="scientific">Camellia sinensis var. sinensis</name>
    <name type="common">China tea</name>
    <dbReference type="NCBI Taxonomy" id="542762"/>
    <lineage>
        <taxon>Eukaryota</taxon>
        <taxon>Viridiplantae</taxon>
        <taxon>Streptophyta</taxon>
        <taxon>Embryophyta</taxon>
        <taxon>Tracheophyta</taxon>
        <taxon>Spermatophyta</taxon>
        <taxon>Magnoliopsida</taxon>
        <taxon>eudicotyledons</taxon>
        <taxon>Gunneridae</taxon>
        <taxon>Pentapetalae</taxon>
        <taxon>asterids</taxon>
        <taxon>Ericales</taxon>
        <taxon>Theaceae</taxon>
        <taxon>Camellia</taxon>
    </lineage>
</organism>
<dbReference type="Pfam" id="PF17766">
    <property type="entry name" value="fn3_6"/>
    <property type="match status" value="1"/>
</dbReference>
<evidence type="ECO:0000256" key="3">
    <source>
        <dbReference type="PROSITE-ProRule" id="PRU01240"/>
    </source>
</evidence>
<feature type="domain" description="Subtilisin-like protease fibronectin type-III" evidence="4">
    <location>
        <begin position="81"/>
        <end position="164"/>
    </location>
</feature>
<reference evidence="5 6" key="1">
    <citation type="journal article" date="2018" name="Proc. Natl. Acad. Sci. U.S.A.">
        <title>Draft genome sequence of Camellia sinensis var. sinensis provides insights into the evolution of the tea genome and tea quality.</title>
        <authorList>
            <person name="Wei C."/>
            <person name="Yang H."/>
            <person name="Wang S."/>
            <person name="Zhao J."/>
            <person name="Liu C."/>
            <person name="Gao L."/>
            <person name="Xia E."/>
            <person name="Lu Y."/>
            <person name="Tai Y."/>
            <person name="She G."/>
            <person name="Sun J."/>
            <person name="Cao H."/>
            <person name="Tong W."/>
            <person name="Gao Q."/>
            <person name="Li Y."/>
            <person name="Deng W."/>
            <person name="Jiang X."/>
            <person name="Wang W."/>
            <person name="Chen Q."/>
            <person name="Zhang S."/>
            <person name="Li H."/>
            <person name="Wu J."/>
            <person name="Wang P."/>
            <person name="Li P."/>
            <person name="Shi C."/>
            <person name="Zheng F."/>
            <person name="Jian J."/>
            <person name="Huang B."/>
            <person name="Shan D."/>
            <person name="Shi M."/>
            <person name="Fang C."/>
            <person name="Yue Y."/>
            <person name="Li F."/>
            <person name="Li D."/>
            <person name="Wei S."/>
            <person name="Han B."/>
            <person name="Jiang C."/>
            <person name="Yin Y."/>
            <person name="Xia T."/>
            <person name="Zhang Z."/>
            <person name="Bennetzen J.L."/>
            <person name="Zhao S."/>
            <person name="Wan X."/>
        </authorList>
    </citation>
    <scope>NUCLEOTIDE SEQUENCE [LARGE SCALE GENOMIC DNA]</scope>
    <source>
        <strain evidence="6">cv. Shuchazao</strain>
        <tissue evidence="5">Leaf</tissue>
    </source>
</reference>
<gene>
    <name evidence="5" type="ORF">TEA_014160</name>
</gene>
<accession>A0A4S4DTD3</accession>
<dbReference type="Proteomes" id="UP000306102">
    <property type="component" value="Unassembled WGS sequence"/>
</dbReference>
<dbReference type="InterPro" id="IPR041469">
    <property type="entry name" value="Subtilisin-like_FN3"/>
</dbReference>